<evidence type="ECO:0000313" key="2">
    <source>
        <dbReference type="EMBL" id="RKS91842.1"/>
    </source>
</evidence>
<sequence length="206" mass="23788">MGRDDWYRNTTWNTEIEAKFDQKLRRAREKFQYLRIQALYLTETYPEVALRLLEQYFSLGENIDTAQAYLQRAQALSVLNDFDGAFASYEAALERERRRPNSTTQAYLDFPCLVLETKRVSLYARALEVLNTHSDRSVFPIDRFRLHGAQALLLHHFDRKDEARAEAELAMAAAQETKSGFRHHPNLGLVQSADDEFSIQVAALAV</sequence>
<dbReference type="RefSeq" id="WP_121048434.1">
    <property type="nucleotide sequence ID" value="NZ_AP018711.1"/>
</dbReference>
<evidence type="ECO:0000313" key="4">
    <source>
        <dbReference type="Proteomes" id="UP000276029"/>
    </source>
</evidence>
<evidence type="ECO:0000313" key="1">
    <source>
        <dbReference type="EMBL" id="BBE34826.1"/>
    </source>
</evidence>
<reference evidence="1 3" key="1">
    <citation type="submission" date="2018-06" db="EMBL/GenBank/DDBJ databases">
        <title>Complete Genome Sequence of the Microcystin-Degrading Bacterium Sphingosinicella microcystinivorans Strain B-9.</title>
        <authorList>
            <person name="Jin H."/>
            <person name="Nishizawa T."/>
            <person name="Guo Y."/>
            <person name="Nishizawa A."/>
            <person name="Park H."/>
            <person name="Kato H."/>
            <person name="Tsuji K."/>
            <person name="Harada K."/>
        </authorList>
    </citation>
    <scope>NUCLEOTIDE SEQUENCE [LARGE SCALE GENOMIC DNA]</scope>
    <source>
        <strain evidence="1 3">B9</strain>
    </source>
</reference>
<dbReference type="AlphaFoldDB" id="A0AAD1G1P0"/>
<name>A0AAD1G1P0_SPHMI</name>
<dbReference type="EMBL" id="AP018711">
    <property type="protein sequence ID" value="BBE34826.1"/>
    <property type="molecule type" value="Genomic_DNA"/>
</dbReference>
<keyword evidence="4" id="KW-1185">Reference proteome</keyword>
<dbReference type="EMBL" id="RBWX01000007">
    <property type="protein sequence ID" value="RKS91842.1"/>
    <property type="molecule type" value="Genomic_DNA"/>
</dbReference>
<gene>
    <name evidence="2" type="ORF">DFR51_1413</name>
    <name evidence="1" type="ORF">SmB9_24840</name>
</gene>
<proteinExistence type="predicted"/>
<dbReference type="KEGG" id="smic:SmB9_24840"/>
<protein>
    <recommendedName>
        <fullName evidence="5">Tetratricopeptide repeat protein</fullName>
    </recommendedName>
</protein>
<organism evidence="1 3">
    <name type="scientific">Sphingosinicella microcystinivorans</name>
    <dbReference type="NCBI Taxonomy" id="335406"/>
    <lineage>
        <taxon>Bacteria</taxon>
        <taxon>Pseudomonadati</taxon>
        <taxon>Pseudomonadota</taxon>
        <taxon>Alphaproteobacteria</taxon>
        <taxon>Sphingomonadales</taxon>
        <taxon>Sphingosinicellaceae</taxon>
        <taxon>Sphingosinicella</taxon>
    </lineage>
</organism>
<evidence type="ECO:0000313" key="3">
    <source>
        <dbReference type="Proteomes" id="UP000275727"/>
    </source>
</evidence>
<dbReference type="Proteomes" id="UP000275727">
    <property type="component" value="Chromosome"/>
</dbReference>
<dbReference type="InterPro" id="IPR011990">
    <property type="entry name" value="TPR-like_helical_dom_sf"/>
</dbReference>
<evidence type="ECO:0008006" key="5">
    <source>
        <dbReference type="Google" id="ProtNLM"/>
    </source>
</evidence>
<dbReference type="Proteomes" id="UP000276029">
    <property type="component" value="Unassembled WGS sequence"/>
</dbReference>
<dbReference type="SUPFAM" id="SSF48452">
    <property type="entry name" value="TPR-like"/>
    <property type="match status" value="1"/>
</dbReference>
<dbReference type="Gene3D" id="1.25.40.10">
    <property type="entry name" value="Tetratricopeptide repeat domain"/>
    <property type="match status" value="1"/>
</dbReference>
<reference evidence="2 4" key="2">
    <citation type="submission" date="2018-10" db="EMBL/GenBank/DDBJ databases">
        <title>Genomic Encyclopedia of Type Strains, Phase IV (KMG-IV): sequencing the most valuable type-strain genomes for metagenomic binning, comparative biology and taxonomic classification.</title>
        <authorList>
            <person name="Goeker M."/>
        </authorList>
    </citation>
    <scope>NUCLEOTIDE SEQUENCE [LARGE SCALE GENOMIC DNA]</scope>
    <source>
        <strain evidence="2 4">DSM 19791</strain>
    </source>
</reference>
<accession>A0AAD1G1P0</accession>